<name>A0A8J5XW07_DIALT</name>
<accession>A0A8J5XW07</accession>
<protein>
    <recommendedName>
        <fullName evidence="3">SRCR domain-containing protein</fullName>
    </recommendedName>
</protein>
<feature type="domain" description="SRCR" evidence="3">
    <location>
        <begin position="102"/>
        <end position="198"/>
    </location>
</feature>
<evidence type="ECO:0000256" key="2">
    <source>
        <dbReference type="SAM" id="Phobius"/>
    </source>
</evidence>
<dbReference type="SMART" id="SM00202">
    <property type="entry name" value="SR"/>
    <property type="match status" value="1"/>
</dbReference>
<sequence length="377" mass="38689">MSTRAGSGSVSLGISDQAPPAMPWRRAAGRLARWVATTVASAGVVLAFVALARASSRPGAGALRNGPLRADHVISHRPADDCNYVGAPPAQPGDVWMDAIPSGFLLTFTADGFWLPMCVNSFSDASASVACRMLGFQGASTHFNSQLHNASAHGLAPGVMCTGSETTLAECNSDPDFEKSWSECRRYPEEMAVKLTCYGDIAARRENHYELAKRFTAELKTAVRRCGSSQVLTDLMEEIGADGDALSLPRVGSGGGGGTAGSSDSALGKILGPILGAVGGIGIAAGTAAGTRAHGQNGADAAQLRTPLVASADRGQATPLPFGYEATARQAEAGGGTACSCSLVADLRELANLHGDGLLTGDEYSVAKSRLLAARVL</sequence>
<comment type="caution">
    <text evidence="4">The sequence shown here is derived from an EMBL/GenBank/DDBJ whole genome shotgun (WGS) entry which is preliminary data.</text>
</comment>
<keyword evidence="1" id="KW-1015">Disulfide bond</keyword>
<proteinExistence type="predicted"/>
<evidence type="ECO:0000313" key="4">
    <source>
        <dbReference type="EMBL" id="KAG8468975.1"/>
    </source>
</evidence>
<dbReference type="Proteomes" id="UP000751190">
    <property type="component" value="Unassembled WGS sequence"/>
</dbReference>
<keyword evidence="2" id="KW-1133">Transmembrane helix</keyword>
<evidence type="ECO:0000259" key="3">
    <source>
        <dbReference type="PROSITE" id="PS50287"/>
    </source>
</evidence>
<keyword evidence="2" id="KW-0472">Membrane</keyword>
<keyword evidence="2" id="KW-0812">Transmembrane</keyword>
<evidence type="ECO:0000313" key="5">
    <source>
        <dbReference type="Proteomes" id="UP000751190"/>
    </source>
</evidence>
<feature type="transmembrane region" description="Helical" evidence="2">
    <location>
        <begin position="31"/>
        <end position="52"/>
    </location>
</feature>
<dbReference type="InterPro" id="IPR001190">
    <property type="entry name" value="SRCR"/>
</dbReference>
<dbReference type="SUPFAM" id="SSF56487">
    <property type="entry name" value="SRCR-like"/>
    <property type="match status" value="1"/>
</dbReference>
<reference evidence="4" key="1">
    <citation type="submission" date="2021-05" db="EMBL/GenBank/DDBJ databases">
        <title>The genome of the haptophyte Pavlova lutheri (Diacronema luteri, Pavlovales) - a model for lipid biosynthesis in eukaryotic algae.</title>
        <authorList>
            <person name="Hulatt C.J."/>
            <person name="Posewitz M.C."/>
        </authorList>
    </citation>
    <scope>NUCLEOTIDE SEQUENCE</scope>
    <source>
        <strain evidence="4">NIVA-4/92</strain>
    </source>
</reference>
<evidence type="ECO:0000256" key="1">
    <source>
        <dbReference type="ARBA" id="ARBA00023157"/>
    </source>
</evidence>
<keyword evidence="5" id="KW-1185">Reference proteome</keyword>
<dbReference type="Pfam" id="PF00530">
    <property type="entry name" value="SRCR"/>
    <property type="match status" value="1"/>
</dbReference>
<dbReference type="PROSITE" id="PS50287">
    <property type="entry name" value="SRCR_2"/>
    <property type="match status" value="1"/>
</dbReference>
<dbReference type="Gene3D" id="3.10.250.10">
    <property type="entry name" value="SRCR-like domain"/>
    <property type="match status" value="1"/>
</dbReference>
<dbReference type="InterPro" id="IPR036772">
    <property type="entry name" value="SRCR-like_dom_sf"/>
</dbReference>
<gene>
    <name evidence="4" type="ORF">KFE25_007493</name>
</gene>
<dbReference type="AlphaFoldDB" id="A0A8J5XW07"/>
<dbReference type="GO" id="GO:0016020">
    <property type="term" value="C:membrane"/>
    <property type="evidence" value="ECO:0007669"/>
    <property type="project" value="InterPro"/>
</dbReference>
<organism evidence="4 5">
    <name type="scientific">Diacronema lutheri</name>
    <name type="common">Unicellular marine alga</name>
    <name type="synonym">Monochrysis lutheri</name>
    <dbReference type="NCBI Taxonomy" id="2081491"/>
    <lineage>
        <taxon>Eukaryota</taxon>
        <taxon>Haptista</taxon>
        <taxon>Haptophyta</taxon>
        <taxon>Pavlovophyceae</taxon>
        <taxon>Pavlovales</taxon>
        <taxon>Pavlovaceae</taxon>
        <taxon>Diacronema</taxon>
    </lineage>
</organism>
<dbReference type="EMBL" id="JAGTXO010000003">
    <property type="protein sequence ID" value="KAG8468975.1"/>
    <property type="molecule type" value="Genomic_DNA"/>
</dbReference>
<dbReference type="OrthoDB" id="536948at2759"/>